<gene>
    <name evidence="1" type="ORF">P7228_09090</name>
</gene>
<dbReference type="EMBL" id="CP121106">
    <property type="protein sequence ID" value="WFL76156.1"/>
    <property type="molecule type" value="Genomic_DNA"/>
</dbReference>
<keyword evidence="2" id="KW-1185">Reference proteome</keyword>
<evidence type="ECO:0000313" key="1">
    <source>
        <dbReference type="EMBL" id="WFL76156.1"/>
    </source>
</evidence>
<reference evidence="1 2" key="1">
    <citation type="submission" date="2023-03" db="EMBL/GenBank/DDBJ databases">
        <title>Altererythrobacter sp. CAU 1644 isolated from sand.</title>
        <authorList>
            <person name="Kim W."/>
        </authorList>
    </citation>
    <scope>NUCLEOTIDE SEQUENCE [LARGE SCALE GENOMIC DNA]</scope>
    <source>
        <strain evidence="1 2">CAU 1644</strain>
    </source>
</reference>
<evidence type="ECO:0000313" key="2">
    <source>
        <dbReference type="Proteomes" id="UP001215827"/>
    </source>
</evidence>
<dbReference type="Proteomes" id="UP001215827">
    <property type="component" value="Chromosome"/>
</dbReference>
<name>A0ABY8FRX1_9SPHN</name>
<organism evidence="1 2">
    <name type="scientific">Altererythrobacter arenosus</name>
    <dbReference type="NCBI Taxonomy" id="3032592"/>
    <lineage>
        <taxon>Bacteria</taxon>
        <taxon>Pseudomonadati</taxon>
        <taxon>Pseudomonadota</taxon>
        <taxon>Alphaproteobacteria</taxon>
        <taxon>Sphingomonadales</taxon>
        <taxon>Erythrobacteraceae</taxon>
        <taxon>Altererythrobacter</taxon>
    </lineage>
</organism>
<accession>A0ABY8FRX1</accession>
<sequence>MLLFANSKEGVATRFLERQLGIGYFAAFTMAARIRMHMAALENDRVVGRKGERLFVKLVEFPTKPCASQRQVKSCWAVLLSDVSQIVSVVVENLDQHSILKAINQRGHAGAMQVTTCRRTLDVLCDIGARSALAWFEHDNSARHPSIPDRAPGFVAHVKLHLKGQFGRVTTGRLWTYLKEFEFRHNRIGNPSSVYWDLIGRFPDLGKADVDRIEAKSFIQSAK</sequence>
<dbReference type="RefSeq" id="WP_278014922.1">
    <property type="nucleotide sequence ID" value="NZ_CP121106.1"/>
</dbReference>
<proteinExistence type="predicted"/>
<protein>
    <submittedName>
        <fullName evidence="1">Uncharacterized protein</fullName>
    </submittedName>
</protein>